<dbReference type="GO" id="GO:0004252">
    <property type="term" value="F:serine-type endopeptidase activity"/>
    <property type="evidence" value="ECO:0007669"/>
    <property type="project" value="InterPro"/>
</dbReference>
<dbReference type="EMBL" id="BHZE01000007">
    <property type="protein sequence ID" value="GCD77486.1"/>
    <property type="molecule type" value="Genomic_DNA"/>
</dbReference>
<reference evidence="7 8" key="1">
    <citation type="submission" date="2018-11" db="EMBL/GenBank/DDBJ databases">
        <title>Schleiferia aggregans sp. nov., a moderately thermophilic heterotrophic bacterium isolated from microbial mats at a terrestrial hot spring.</title>
        <authorList>
            <person name="Iino T."/>
            <person name="Ohkuma M."/>
            <person name="Haruta S."/>
        </authorList>
    </citation>
    <scope>NUCLEOTIDE SEQUENCE [LARGE SCALE GENOMIC DNA]</scope>
    <source>
        <strain evidence="7 8">LA</strain>
    </source>
</reference>
<evidence type="ECO:0000256" key="2">
    <source>
        <dbReference type="ARBA" id="ARBA00022692"/>
    </source>
</evidence>
<evidence type="ECO:0000313" key="7">
    <source>
        <dbReference type="EMBL" id="GCD77486.1"/>
    </source>
</evidence>
<feature type="transmembrane region" description="Helical" evidence="5">
    <location>
        <begin position="30"/>
        <end position="48"/>
    </location>
</feature>
<dbReference type="RefSeq" id="WP_218019328.1">
    <property type="nucleotide sequence ID" value="NZ_BHZE01000007.1"/>
</dbReference>
<dbReference type="Proteomes" id="UP000286715">
    <property type="component" value="Unassembled WGS sequence"/>
</dbReference>
<proteinExistence type="predicted"/>
<protein>
    <recommendedName>
        <fullName evidence="6">Peptidase S54 rhomboid domain-containing protein</fullName>
    </recommendedName>
</protein>
<comment type="subcellular location">
    <subcellularLocation>
        <location evidence="1">Membrane</location>
        <topology evidence="1">Multi-pass membrane protein</topology>
    </subcellularLocation>
</comment>
<evidence type="ECO:0000256" key="1">
    <source>
        <dbReference type="ARBA" id="ARBA00004141"/>
    </source>
</evidence>
<comment type="caution">
    <text evidence="7">The sequence shown here is derived from an EMBL/GenBank/DDBJ whole genome shotgun (WGS) entry which is preliminary data.</text>
</comment>
<dbReference type="InterPro" id="IPR035952">
    <property type="entry name" value="Rhomboid-like_sf"/>
</dbReference>
<dbReference type="Gene3D" id="1.20.1540.10">
    <property type="entry name" value="Rhomboid-like"/>
    <property type="match status" value="1"/>
</dbReference>
<keyword evidence="4 5" id="KW-0472">Membrane</keyword>
<keyword evidence="3 5" id="KW-1133">Transmembrane helix</keyword>
<keyword evidence="2 5" id="KW-0812">Transmembrane</keyword>
<feature type="transmembrane region" description="Helical" evidence="5">
    <location>
        <begin position="109"/>
        <end position="125"/>
    </location>
</feature>
<gene>
    <name evidence="7" type="ORF">JCM31826_09680</name>
</gene>
<dbReference type="InterPro" id="IPR022764">
    <property type="entry name" value="Peptidase_S54_rhomboid_dom"/>
</dbReference>
<evidence type="ECO:0000313" key="8">
    <source>
        <dbReference type="Proteomes" id="UP000286715"/>
    </source>
</evidence>
<dbReference type="GO" id="GO:0016020">
    <property type="term" value="C:membrane"/>
    <property type="evidence" value="ECO:0007669"/>
    <property type="project" value="UniProtKB-SubCell"/>
</dbReference>
<feature type="transmembrane region" description="Helical" evidence="5">
    <location>
        <begin position="181"/>
        <end position="200"/>
    </location>
</feature>
<feature type="transmembrane region" description="Helical" evidence="5">
    <location>
        <begin position="156"/>
        <end position="175"/>
    </location>
</feature>
<accession>A0A401XKD0</accession>
<sequence>MKYNTTSPALLIPKFTTGEHPSEPALRERFWKLPLFIAFALVIVYWLDDYFYLDLYRFGLLPRTLEGLFGIFITPFVHSSLSHLLNNLLPLFLLLLSINYFYSSISHKIILLGYIITGILVWIIAREHYHIGASGQVYAFASFVFFSGLIKGKVHLLAISLLVAFLYGGLFWGIFPIHPHISWESHLAGGFTGFILALYFRHHDPYYSSPVEGFSKKKPSFIKLFPEAPAEYETSISDVRYRHITYHYTKPQK</sequence>
<name>A0A401XKD0_9FLAO</name>
<feature type="transmembrane region" description="Helical" evidence="5">
    <location>
        <begin position="84"/>
        <end position="102"/>
    </location>
</feature>
<evidence type="ECO:0000256" key="5">
    <source>
        <dbReference type="SAM" id="Phobius"/>
    </source>
</evidence>
<feature type="transmembrane region" description="Helical" evidence="5">
    <location>
        <begin position="131"/>
        <end position="149"/>
    </location>
</feature>
<organism evidence="7 8">
    <name type="scientific">Thermaurantimonas aggregans</name>
    <dbReference type="NCBI Taxonomy" id="2173829"/>
    <lineage>
        <taxon>Bacteria</taxon>
        <taxon>Pseudomonadati</taxon>
        <taxon>Bacteroidota</taxon>
        <taxon>Flavobacteriia</taxon>
        <taxon>Flavobacteriales</taxon>
        <taxon>Schleiferiaceae</taxon>
        <taxon>Thermaurantimonas</taxon>
    </lineage>
</organism>
<dbReference type="Pfam" id="PF01694">
    <property type="entry name" value="Rhomboid"/>
    <property type="match status" value="1"/>
</dbReference>
<evidence type="ECO:0000256" key="4">
    <source>
        <dbReference type="ARBA" id="ARBA00023136"/>
    </source>
</evidence>
<evidence type="ECO:0000256" key="3">
    <source>
        <dbReference type="ARBA" id="ARBA00022989"/>
    </source>
</evidence>
<dbReference type="SUPFAM" id="SSF144091">
    <property type="entry name" value="Rhomboid-like"/>
    <property type="match status" value="1"/>
</dbReference>
<feature type="domain" description="Peptidase S54 rhomboid" evidence="6">
    <location>
        <begin position="69"/>
        <end position="201"/>
    </location>
</feature>
<dbReference type="AlphaFoldDB" id="A0A401XKD0"/>
<keyword evidence="8" id="KW-1185">Reference proteome</keyword>
<evidence type="ECO:0000259" key="6">
    <source>
        <dbReference type="Pfam" id="PF01694"/>
    </source>
</evidence>